<evidence type="ECO:0000313" key="2">
    <source>
        <dbReference type="EMBL" id="GBP64336.1"/>
    </source>
</evidence>
<evidence type="ECO:0000256" key="1">
    <source>
        <dbReference type="SAM" id="MobiDB-lite"/>
    </source>
</evidence>
<dbReference type="EMBL" id="BGZK01000895">
    <property type="protein sequence ID" value="GBP64336.1"/>
    <property type="molecule type" value="Genomic_DNA"/>
</dbReference>
<name>A0A4C1XK79_EUMVA</name>
<keyword evidence="3" id="KW-1185">Reference proteome</keyword>
<feature type="region of interest" description="Disordered" evidence="1">
    <location>
        <begin position="90"/>
        <end position="115"/>
    </location>
</feature>
<dbReference type="AlphaFoldDB" id="A0A4C1XK79"/>
<reference evidence="2 3" key="1">
    <citation type="journal article" date="2019" name="Commun. Biol.">
        <title>The bagworm genome reveals a unique fibroin gene that provides high tensile strength.</title>
        <authorList>
            <person name="Kono N."/>
            <person name="Nakamura H."/>
            <person name="Ohtoshi R."/>
            <person name="Tomita M."/>
            <person name="Numata K."/>
            <person name="Arakawa K."/>
        </authorList>
    </citation>
    <scope>NUCLEOTIDE SEQUENCE [LARGE SCALE GENOMIC DNA]</scope>
</reference>
<evidence type="ECO:0000313" key="3">
    <source>
        <dbReference type="Proteomes" id="UP000299102"/>
    </source>
</evidence>
<feature type="compositionally biased region" description="Basic and acidic residues" evidence="1">
    <location>
        <begin position="100"/>
        <end position="113"/>
    </location>
</feature>
<organism evidence="2 3">
    <name type="scientific">Eumeta variegata</name>
    <name type="common">Bagworm moth</name>
    <name type="synonym">Eumeta japonica</name>
    <dbReference type="NCBI Taxonomy" id="151549"/>
    <lineage>
        <taxon>Eukaryota</taxon>
        <taxon>Metazoa</taxon>
        <taxon>Ecdysozoa</taxon>
        <taxon>Arthropoda</taxon>
        <taxon>Hexapoda</taxon>
        <taxon>Insecta</taxon>
        <taxon>Pterygota</taxon>
        <taxon>Neoptera</taxon>
        <taxon>Endopterygota</taxon>
        <taxon>Lepidoptera</taxon>
        <taxon>Glossata</taxon>
        <taxon>Ditrysia</taxon>
        <taxon>Tineoidea</taxon>
        <taxon>Psychidae</taxon>
        <taxon>Oiketicinae</taxon>
        <taxon>Eumeta</taxon>
    </lineage>
</organism>
<gene>
    <name evidence="2" type="ORF">EVAR_14904_1</name>
</gene>
<dbReference type="Proteomes" id="UP000299102">
    <property type="component" value="Unassembled WGS sequence"/>
</dbReference>
<proteinExistence type="predicted"/>
<accession>A0A4C1XK79</accession>
<comment type="caution">
    <text evidence="2">The sequence shown here is derived from an EMBL/GenBank/DDBJ whole genome shotgun (WGS) entry which is preliminary data.</text>
</comment>
<protein>
    <submittedName>
        <fullName evidence="2">Uncharacterized protein</fullName>
    </submittedName>
</protein>
<sequence>MDIGASLCGGYKLIEIDKRLNKRVPSNVCQTKTFCLEYIKLLTQNARYVPIPTGRGARGRLIRADGERALDFRKGEKLFLESTSKQNPSIKLDIRSSGNENKKKGENHCECRPRPPPRPAPECFWAGGAGVFSEPRASFYSSCRVNGRVRSNAGL</sequence>